<protein>
    <submittedName>
        <fullName evidence="2">Uncharacterized protein</fullName>
    </submittedName>
</protein>
<name>A0A318ZDB1_9EURO</name>
<dbReference type="AlphaFoldDB" id="A0A318ZDB1"/>
<evidence type="ECO:0000313" key="3">
    <source>
        <dbReference type="Proteomes" id="UP000248349"/>
    </source>
</evidence>
<feature type="region of interest" description="Disordered" evidence="1">
    <location>
        <begin position="51"/>
        <end position="71"/>
    </location>
</feature>
<dbReference type="GeneID" id="37081124"/>
<evidence type="ECO:0000313" key="2">
    <source>
        <dbReference type="EMBL" id="PYH45319.1"/>
    </source>
</evidence>
<organism evidence="2 3">
    <name type="scientific">Aspergillus saccharolyticus JOP 1030-1</name>
    <dbReference type="NCBI Taxonomy" id="1450539"/>
    <lineage>
        <taxon>Eukaryota</taxon>
        <taxon>Fungi</taxon>
        <taxon>Dikarya</taxon>
        <taxon>Ascomycota</taxon>
        <taxon>Pezizomycotina</taxon>
        <taxon>Eurotiomycetes</taxon>
        <taxon>Eurotiomycetidae</taxon>
        <taxon>Eurotiales</taxon>
        <taxon>Aspergillaceae</taxon>
        <taxon>Aspergillus</taxon>
        <taxon>Aspergillus subgen. Circumdati</taxon>
    </lineage>
</organism>
<dbReference type="RefSeq" id="XP_025431301.1">
    <property type="nucleotide sequence ID" value="XM_025579895.1"/>
</dbReference>
<keyword evidence="3" id="KW-1185">Reference proteome</keyword>
<proteinExistence type="predicted"/>
<gene>
    <name evidence="2" type="ORF">BP01DRAFT_48991</name>
</gene>
<reference evidence="2 3" key="1">
    <citation type="submission" date="2016-12" db="EMBL/GenBank/DDBJ databases">
        <title>The genomes of Aspergillus section Nigri reveals drivers in fungal speciation.</title>
        <authorList>
            <consortium name="DOE Joint Genome Institute"/>
            <person name="Vesth T.C."/>
            <person name="Nybo J."/>
            <person name="Theobald S."/>
            <person name="Brandl J."/>
            <person name="Frisvad J.C."/>
            <person name="Nielsen K.F."/>
            <person name="Lyhne E.K."/>
            <person name="Kogle M.E."/>
            <person name="Kuo A."/>
            <person name="Riley R."/>
            <person name="Clum A."/>
            <person name="Nolan M."/>
            <person name="Lipzen A."/>
            <person name="Salamov A."/>
            <person name="Henrissat B."/>
            <person name="Wiebenga A."/>
            <person name="De Vries R.P."/>
            <person name="Grigoriev I.V."/>
            <person name="Mortensen U.H."/>
            <person name="Andersen M.R."/>
            <person name="Baker S.E."/>
        </authorList>
    </citation>
    <scope>NUCLEOTIDE SEQUENCE [LARGE SCALE GENOMIC DNA]</scope>
    <source>
        <strain evidence="2 3">JOP 1030-1</strain>
    </source>
</reference>
<evidence type="ECO:0000256" key="1">
    <source>
        <dbReference type="SAM" id="MobiDB-lite"/>
    </source>
</evidence>
<sequence>MPTRFCSLSQSLPFLSTPSLSPPFCLSPEAISSFHAPLPSSSLASSITHHPSFGSAHRNSNPAQVATAFLH</sequence>
<dbReference type="EMBL" id="KZ821232">
    <property type="protein sequence ID" value="PYH45319.1"/>
    <property type="molecule type" value="Genomic_DNA"/>
</dbReference>
<accession>A0A318ZDB1</accession>
<dbReference type="Proteomes" id="UP000248349">
    <property type="component" value="Unassembled WGS sequence"/>
</dbReference>